<organism evidence="2 3">
    <name type="scientific">Oceanobacillus longus</name>
    <dbReference type="NCBI Taxonomy" id="930120"/>
    <lineage>
        <taxon>Bacteria</taxon>
        <taxon>Bacillati</taxon>
        <taxon>Bacillota</taxon>
        <taxon>Bacilli</taxon>
        <taxon>Bacillales</taxon>
        <taxon>Bacillaceae</taxon>
        <taxon>Oceanobacillus</taxon>
    </lineage>
</organism>
<protein>
    <submittedName>
        <fullName evidence="2">DUF6438 domain-containing protein</fullName>
    </submittedName>
</protein>
<dbReference type="RefSeq" id="WP_379494822.1">
    <property type="nucleotide sequence ID" value="NZ_JBHSAO010000001.1"/>
</dbReference>
<sequence length="199" mass="23012">MFKKLSLKRTECYGSCPIYQVEVTPDGVVYWNGEGHVSFMGETTFQISDKKVQQLGALLESFDYRIFIYKEGNLMATDMPYCITRVEFEDGYINEVEHYLGDMDDQANKLKHSLTSLEKFEKRVERIIGTKKYVEQTLYIYHIHSNNMAYIVSAPNQKEALNLVEIEGECDIRKIGKDTTGSLYSYVVMEREGKGEFSE</sequence>
<dbReference type="Proteomes" id="UP001595772">
    <property type="component" value="Unassembled WGS sequence"/>
</dbReference>
<keyword evidence="3" id="KW-1185">Reference proteome</keyword>
<dbReference type="EMBL" id="JBHSAO010000001">
    <property type="protein sequence ID" value="MFC4022304.1"/>
    <property type="molecule type" value="Genomic_DNA"/>
</dbReference>
<evidence type="ECO:0000313" key="3">
    <source>
        <dbReference type="Proteomes" id="UP001595772"/>
    </source>
</evidence>
<dbReference type="Pfam" id="PF20033">
    <property type="entry name" value="DUF6438"/>
    <property type="match status" value="1"/>
</dbReference>
<accession>A0ABV8GVV3</accession>
<gene>
    <name evidence="2" type="ORF">ACFOUV_00570</name>
</gene>
<reference evidence="3" key="1">
    <citation type="journal article" date="2019" name="Int. J. Syst. Evol. Microbiol.">
        <title>The Global Catalogue of Microorganisms (GCM) 10K type strain sequencing project: providing services to taxonomists for standard genome sequencing and annotation.</title>
        <authorList>
            <consortium name="The Broad Institute Genomics Platform"/>
            <consortium name="The Broad Institute Genome Sequencing Center for Infectious Disease"/>
            <person name="Wu L."/>
            <person name="Ma J."/>
        </authorList>
    </citation>
    <scope>NUCLEOTIDE SEQUENCE [LARGE SCALE GENOMIC DNA]</scope>
    <source>
        <strain evidence="3">IBRC-M 10703</strain>
    </source>
</reference>
<name>A0ABV8GVV3_9BACI</name>
<dbReference type="InterPro" id="IPR045497">
    <property type="entry name" value="DUF6438"/>
</dbReference>
<feature type="domain" description="DUF6438" evidence="1">
    <location>
        <begin position="4"/>
        <end position="116"/>
    </location>
</feature>
<comment type="caution">
    <text evidence="2">The sequence shown here is derived from an EMBL/GenBank/DDBJ whole genome shotgun (WGS) entry which is preliminary data.</text>
</comment>
<evidence type="ECO:0000313" key="2">
    <source>
        <dbReference type="EMBL" id="MFC4022304.1"/>
    </source>
</evidence>
<evidence type="ECO:0000259" key="1">
    <source>
        <dbReference type="Pfam" id="PF20033"/>
    </source>
</evidence>
<proteinExistence type="predicted"/>